<dbReference type="InterPro" id="IPR029058">
    <property type="entry name" value="AB_hydrolase_fold"/>
</dbReference>
<dbReference type="Pfam" id="PF01764">
    <property type="entry name" value="Lipase_3"/>
    <property type="match status" value="1"/>
</dbReference>
<keyword evidence="11" id="KW-0443">Lipid metabolism</keyword>
<dbReference type="PANTHER" id="PTHR45792">
    <property type="entry name" value="DIACYLGLYCEROL LIPASE HOMOLOG-RELATED"/>
    <property type="match status" value="1"/>
</dbReference>
<dbReference type="AlphaFoldDB" id="A0A9P5QAB0"/>
<gene>
    <name evidence="16" type="ORF">BDP27DRAFT_1380125</name>
</gene>
<evidence type="ECO:0000256" key="14">
    <source>
        <dbReference type="ARBA" id="ARBA00026104"/>
    </source>
</evidence>
<evidence type="ECO:0000256" key="1">
    <source>
        <dbReference type="ARBA" id="ARBA00001913"/>
    </source>
</evidence>
<evidence type="ECO:0000256" key="11">
    <source>
        <dbReference type="ARBA" id="ARBA00023098"/>
    </source>
</evidence>
<dbReference type="EMBL" id="JADNRY010000006">
    <property type="protein sequence ID" value="KAF9076675.1"/>
    <property type="molecule type" value="Genomic_DNA"/>
</dbReference>
<dbReference type="GO" id="GO:0019369">
    <property type="term" value="P:arachidonate metabolic process"/>
    <property type="evidence" value="ECO:0007669"/>
    <property type="project" value="TreeGrafter"/>
</dbReference>
<keyword evidence="7" id="KW-0378">Hydrolase</keyword>
<dbReference type="Gene3D" id="3.40.50.1820">
    <property type="entry name" value="alpha/beta hydrolase"/>
    <property type="match status" value="1"/>
</dbReference>
<sequence>MVMVKNWDTYTRQGLDLASSAASIGFSVAKTGTKLSFAVTREIASTAIGITTTVVDHAAFGGLAVTKPIGGAVSAAIRLVEQLTLAPIQLGEYITSSSIVAAHNSINVLSAIFPGSHEASFSLASFINLVKREWKEPLDGENLPEKQYGIASIARAIVAWVALQGVTQEWQERQWLEHLREIDVKDAPKSFDSRRSREDSRIRLTSDVIYPGNLGQLLVADIGAAPECTQAHNGRKFICVPESKNFTYKLSNAELKVELRRFCKLVLMGYGGASLLFFGVPLSGGEISSGSPQAKVEEAQLADAVNASEAEAEGPGPRPKDIYEDYSWWEHLMPRFWVLTDHSRRQVVLILRGTMSLNEIAVDLTCEPENFELAITVVTKEQEVPIPGQYNSPEQNFASVSSAQYFVHGGMLRMAQAMGSTGKPVHLAVHEALRRNPDYSLVVCGHSLGAGVAAMWADPKTCLTIHSSGLPIDRKVNVYCFAPPALADASLCKLAEKLIVSFVYSHDVISRLSLGSVRDLKNAASWLCEANESDRRDAGHIEVMTRVSQRKARKGAEGDPLWTLEANMRATKTFPPGRVLWALRESDLHPSHRTSQTSTNLAQDKLRLFEVLDVPEVFSQIIFAKDMLGAHLPHKYDSVLHDLL</sequence>
<evidence type="ECO:0000256" key="8">
    <source>
        <dbReference type="ARBA" id="ARBA00022837"/>
    </source>
</evidence>
<comment type="subcellular location">
    <subcellularLocation>
        <location evidence="2">Cell membrane</location>
        <topology evidence="2">Multi-pass membrane protein</topology>
    </subcellularLocation>
</comment>
<evidence type="ECO:0000313" key="16">
    <source>
        <dbReference type="EMBL" id="KAF9076675.1"/>
    </source>
</evidence>
<dbReference type="GO" id="GO:0016298">
    <property type="term" value="F:lipase activity"/>
    <property type="evidence" value="ECO:0007669"/>
    <property type="project" value="TreeGrafter"/>
</dbReference>
<evidence type="ECO:0000313" key="17">
    <source>
        <dbReference type="Proteomes" id="UP000772434"/>
    </source>
</evidence>
<evidence type="ECO:0000256" key="5">
    <source>
        <dbReference type="ARBA" id="ARBA00022692"/>
    </source>
</evidence>
<name>A0A9P5QAB0_9AGAR</name>
<dbReference type="InterPro" id="IPR002921">
    <property type="entry name" value="Fungal_lipase-type"/>
</dbReference>
<evidence type="ECO:0000256" key="12">
    <source>
        <dbReference type="ARBA" id="ARBA00023136"/>
    </source>
</evidence>
<keyword evidence="4" id="KW-0597">Phosphoprotein</keyword>
<evidence type="ECO:0000256" key="13">
    <source>
        <dbReference type="ARBA" id="ARBA00024531"/>
    </source>
</evidence>
<evidence type="ECO:0000256" key="7">
    <source>
        <dbReference type="ARBA" id="ARBA00022801"/>
    </source>
</evidence>
<dbReference type="GO" id="GO:0005886">
    <property type="term" value="C:plasma membrane"/>
    <property type="evidence" value="ECO:0007669"/>
    <property type="project" value="UniProtKB-SubCell"/>
</dbReference>
<dbReference type="CDD" id="cd00519">
    <property type="entry name" value="Lipase_3"/>
    <property type="match status" value="1"/>
</dbReference>
<comment type="catalytic activity">
    <reaction evidence="13">
        <text>a 1,2-diacyl-sn-glycerol + H2O = a 2-acylglycerol + a fatty acid + H(+)</text>
        <dbReference type="Rhea" id="RHEA:33275"/>
        <dbReference type="ChEBI" id="CHEBI:15377"/>
        <dbReference type="ChEBI" id="CHEBI:15378"/>
        <dbReference type="ChEBI" id="CHEBI:17389"/>
        <dbReference type="ChEBI" id="CHEBI:17815"/>
        <dbReference type="ChEBI" id="CHEBI:28868"/>
        <dbReference type="EC" id="3.1.1.116"/>
    </reaction>
    <physiologicalReaction direction="left-to-right" evidence="13">
        <dbReference type="Rhea" id="RHEA:33276"/>
    </physiologicalReaction>
</comment>
<evidence type="ECO:0000256" key="9">
    <source>
        <dbReference type="ARBA" id="ARBA00022963"/>
    </source>
</evidence>
<dbReference type="Proteomes" id="UP000772434">
    <property type="component" value="Unassembled WGS sequence"/>
</dbReference>
<dbReference type="InterPro" id="IPR052214">
    <property type="entry name" value="DAG_Lipase-Related"/>
</dbReference>
<keyword evidence="9" id="KW-0442">Lipid degradation</keyword>
<protein>
    <recommendedName>
        <fullName evidence="14">sn-1-specific diacylglycerol lipase</fullName>
        <ecNumber evidence="14">3.1.1.116</ecNumber>
    </recommendedName>
</protein>
<dbReference type="PANTHER" id="PTHR45792:SF8">
    <property type="entry name" value="DIACYLGLYCEROL LIPASE-ALPHA"/>
    <property type="match status" value="1"/>
</dbReference>
<proteinExistence type="predicted"/>
<evidence type="ECO:0000256" key="6">
    <source>
        <dbReference type="ARBA" id="ARBA00022723"/>
    </source>
</evidence>
<evidence type="ECO:0000256" key="3">
    <source>
        <dbReference type="ARBA" id="ARBA00022475"/>
    </source>
</evidence>
<dbReference type="OrthoDB" id="438440at2759"/>
<organism evidence="16 17">
    <name type="scientific">Rhodocollybia butyracea</name>
    <dbReference type="NCBI Taxonomy" id="206335"/>
    <lineage>
        <taxon>Eukaryota</taxon>
        <taxon>Fungi</taxon>
        <taxon>Dikarya</taxon>
        <taxon>Basidiomycota</taxon>
        <taxon>Agaricomycotina</taxon>
        <taxon>Agaricomycetes</taxon>
        <taxon>Agaricomycetidae</taxon>
        <taxon>Agaricales</taxon>
        <taxon>Marasmiineae</taxon>
        <taxon>Omphalotaceae</taxon>
        <taxon>Rhodocollybia</taxon>
    </lineage>
</organism>
<evidence type="ECO:0000256" key="2">
    <source>
        <dbReference type="ARBA" id="ARBA00004651"/>
    </source>
</evidence>
<reference evidence="16" key="1">
    <citation type="submission" date="2020-11" db="EMBL/GenBank/DDBJ databases">
        <authorList>
            <consortium name="DOE Joint Genome Institute"/>
            <person name="Ahrendt S."/>
            <person name="Riley R."/>
            <person name="Andreopoulos W."/>
            <person name="Labutti K."/>
            <person name="Pangilinan J."/>
            <person name="Ruiz-Duenas F.J."/>
            <person name="Barrasa J.M."/>
            <person name="Sanchez-Garcia M."/>
            <person name="Camarero S."/>
            <person name="Miyauchi S."/>
            <person name="Serrano A."/>
            <person name="Linde D."/>
            <person name="Babiker R."/>
            <person name="Drula E."/>
            <person name="Ayuso-Fernandez I."/>
            <person name="Pacheco R."/>
            <person name="Padilla G."/>
            <person name="Ferreira P."/>
            <person name="Barriuso J."/>
            <person name="Kellner H."/>
            <person name="Castanera R."/>
            <person name="Alfaro M."/>
            <person name="Ramirez L."/>
            <person name="Pisabarro A.G."/>
            <person name="Kuo A."/>
            <person name="Tritt A."/>
            <person name="Lipzen A."/>
            <person name="He G."/>
            <person name="Yan M."/>
            <person name="Ng V."/>
            <person name="Cullen D."/>
            <person name="Martin F."/>
            <person name="Rosso M.-N."/>
            <person name="Henrissat B."/>
            <person name="Hibbett D."/>
            <person name="Martinez A.T."/>
            <person name="Grigoriev I.V."/>
        </authorList>
    </citation>
    <scope>NUCLEOTIDE SEQUENCE</scope>
    <source>
        <strain evidence="16">AH 40177</strain>
    </source>
</reference>
<dbReference type="SUPFAM" id="SSF53474">
    <property type="entry name" value="alpha/beta-Hydrolases"/>
    <property type="match status" value="1"/>
</dbReference>
<accession>A0A9P5QAB0</accession>
<dbReference type="EC" id="3.1.1.116" evidence="14"/>
<feature type="domain" description="Fungal lipase-type" evidence="15">
    <location>
        <begin position="348"/>
        <end position="513"/>
    </location>
</feature>
<comment type="caution">
    <text evidence="16">The sequence shown here is derived from an EMBL/GenBank/DDBJ whole genome shotgun (WGS) entry which is preliminary data.</text>
</comment>
<evidence type="ECO:0000256" key="10">
    <source>
        <dbReference type="ARBA" id="ARBA00022989"/>
    </source>
</evidence>
<keyword evidence="10" id="KW-1133">Transmembrane helix</keyword>
<keyword evidence="12" id="KW-0472">Membrane</keyword>
<evidence type="ECO:0000256" key="4">
    <source>
        <dbReference type="ARBA" id="ARBA00022553"/>
    </source>
</evidence>
<keyword evidence="5" id="KW-0812">Transmembrane</keyword>
<keyword evidence="6" id="KW-0479">Metal-binding</keyword>
<evidence type="ECO:0000259" key="15">
    <source>
        <dbReference type="Pfam" id="PF01764"/>
    </source>
</evidence>
<keyword evidence="8" id="KW-0106">Calcium</keyword>
<comment type="cofactor">
    <cofactor evidence="1">
        <name>Ca(2+)</name>
        <dbReference type="ChEBI" id="CHEBI:29108"/>
    </cofactor>
</comment>
<dbReference type="GO" id="GO:0046340">
    <property type="term" value="P:diacylglycerol catabolic process"/>
    <property type="evidence" value="ECO:0007669"/>
    <property type="project" value="TreeGrafter"/>
</dbReference>
<keyword evidence="3" id="KW-1003">Cell membrane</keyword>
<dbReference type="GO" id="GO:0046872">
    <property type="term" value="F:metal ion binding"/>
    <property type="evidence" value="ECO:0007669"/>
    <property type="project" value="UniProtKB-KW"/>
</dbReference>
<keyword evidence="17" id="KW-1185">Reference proteome</keyword>